<dbReference type="RefSeq" id="WP_057452998.1">
    <property type="nucleotide sequence ID" value="NZ_RBTE01000135.1"/>
</dbReference>
<name>A0A3M5KBF8_PSESS</name>
<sequence length="70" mass="8193">MDEEMKKQMQLRITTQEQELLRKKSIEINKMLLKQGQSPMEDPKLLHKILEKSIPYARVGESGEIVIDPE</sequence>
<dbReference type="Proteomes" id="UP000278180">
    <property type="component" value="Unassembled WGS sequence"/>
</dbReference>
<proteinExistence type="predicted"/>
<protein>
    <submittedName>
        <fullName evidence="1">Uncharacterized protein</fullName>
    </submittedName>
</protein>
<comment type="caution">
    <text evidence="1">The sequence shown here is derived from an EMBL/GenBank/DDBJ whole genome shotgun (WGS) entry which is preliminary data.</text>
</comment>
<dbReference type="EMBL" id="RBTE01000135">
    <property type="protein sequence ID" value="RMT32166.1"/>
    <property type="molecule type" value="Genomic_DNA"/>
</dbReference>
<accession>A0A3M5KBF8</accession>
<gene>
    <name evidence="1" type="ORF">ALP51_200072</name>
</gene>
<dbReference type="AlphaFoldDB" id="A0A3M5KBF8"/>
<evidence type="ECO:0000313" key="2">
    <source>
        <dbReference type="Proteomes" id="UP000278180"/>
    </source>
</evidence>
<reference evidence="1 2" key="1">
    <citation type="submission" date="2018-08" db="EMBL/GenBank/DDBJ databases">
        <title>Recombination of ecologically and evolutionarily significant loci maintains genetic cohesion in the Pseudomonas syringae species complex.</title>
        <authorList>
            <person name="Dillon M."/>
            <person name="Thakur S."/>
            <person name="Almeida R.N.D."/>
            <person name="Weir B.S."/>
            <person name="Guttman D.S."/>
        </authorList>
    </citation>
    <scope>NUCLEOTIDE SEQUENCE [LARGE SCALE GENOMIC DNA]</scope>
    <source>
        <strain evidence="1 2">ICMP 13684</strain>
    </source>
</reference>
<evidence type="ECO:0000313" key="1">
    <source>
        <dbReference type="EMBL" id="RMT32166.1"/>
    </source>
</evidence>
<organism evidence="1 2">
    <name type="scientific">Pseudomonas savastanoi</name>
    <name type="common">Pseudomonas syringae pv. savastanoi</name>
    <dbReference type="NCBI Taxonomy" id="29438"/>
    <lineage>
        <taxon>Bacteria</taxon>
        <taxon>Pseudomonadati</taxon>
        <taxon>Pseudomonadota</taxon>
        <taxon>Gammaproteobacteria</taxon>
        <taxon>Pseudomonadales</taxon>
        <taxon>Pseudomonadaceae</taxon>
        <taxon>Pseudomonas</taxon>
    </lineage>
</organism>